<keyword evidence="4" id="KW-1185">Reference proteome</keyword>
<dbReference type="SUPFAM" id="SSF52172">
    <property type="entry name" value="CheY-like"/>
    <property type="match status" value="1"/>
</dbReference>
<dbReference type="GO" id="GO:0000160">
    <property type="term" value="P:phosphorelay signal transduction system"/>
    <property type="evidence" value="ECO:0007669"/>
    <property type="project" value="InterPro"/>
</dbReference>
<proteinExistence type="predicted"/>
<evidence type="ECO:0000256" key="1">
    <source>
        <dbReference type="PROSITE-ProRule" id="PRU00169"/>
    </source>
</evidence>
<dbReference type="SMART" id="SM00028">
    <property type="entry name" value="TPR"/>
    <property type="match status" value="2"/>
</dbReference>
<reference evidence="3 4" key="1">
    <citation type="submission" date="2021-04" db="EMBL/GenBank/DDBJ databases">
        <title>The genome sequence of Ideonella sp. 3Y2.</title>
        <authorList>
            <person name="Liu Y."/>
        </authorList>
    </citation>
    <scope>NUCLEOTIDE SEQUENCE [LARGE SCALE GENOMIC DNA]</scope>
    <source>
        <strain evidence="3 4">3Y2</strain>
    </source>
</reference>
<dbReference type="SMART" id="SM00448">
    <property type="entry name" value="REC"/>
    <property type="match status" value="1"/>
</dbReference>
<gene>
    <name evidence="3" type="ORF">KAK03_10445</name>
</gene>
<dbReference type="Gene3D" id="1.25.40.10">
    <property type="entry name" value="Tetratricopeptide repeat domain"/>
    <property type="match status" value="2"/>
</dbReference>
<name>A0A940YED2_9BURK</name>
<dbReference type="InterPro" id="IPR001789">
    <property type="entry name" value="Sig_transdc_resp-reg_receiver"/>
</dbReference>
<evidence type="ECO:0000259" key="2">
    <source>
        <dbReference type="PROSITE" id="PS50110"/>
    </source>
</evidence>
<dbReference type="Pfam" id="PF14559">
    <property type="entry name" value="TPR_19"/>
    <property type="match status" value="1"/>
</dbReference>
<feature type="modified residue" description="4-aspartylphosphate" evidence="1">
    <location>
        <position position="62"/>
    </location>
</feature>
<evidence type="ECO:0000313" key="3">
    <source>
        <dbReference type="EMBL" id="MBQ0930905.1"/>
    </source>
</evidence>
<dbReference type="InterPro" id="IPR019734">
    <property type="entry name" value="TPR_rpt"/>
</dbReference>
<dbReference type="CDD" id="cd17589">
    <property type="entry name" value="REC_TPR"/>
    <property type="match status" value="1"/>
</dbReference>
<dbReference type="Proteomes" id="UP000676246">
    <property type="component" value="Unassembled WGS sequence"/>
</dbReference>
<dbReference type="InterPro" id="IPR011006">
    <property type="entry name" value="CheY-like_superfamily"/>
</dbReference>
<sequence>MATSLTPYSQLHALIIDDMAVQQTTLRGQLASLGIGKVDVAGNAEDALRQVRAKHFHLILCDYNLNSRTDGQQLFEHLREQDLLPPDCLFFMITAEGGYASVASATEHKPDAYLLKPITAADIGDRLRALLDRRHALLPISQCLRKQDLGGAVQACDEVLAQKNRWFVQALQLKGQTLLQMGRPEDAKSVYRQALDLRADLVWAQLGLARAHKAAGQFEQARMIAQDIVSSHHGEKHMAAYDVLAESLEALGDAQGAMWVLKDAARVVPSSKRHRLLGESAYRNGDLDTAKASLGQVAKATRNSVVAQSSDVLMLAQTLVDRGEVAEALGVLADTPGAATHCAVFGPASQAIRAQALARKGDASGAAAALQLARQSLRKPKADLATVALARAELVTGDEQAGLALLQQAVSADHENPRVKQLIGKALADTGHEDKLAQVIEAAAAGLDGRVKAAKALFRDSRLSEALAEIEAAVHDYPENTAVLLQAAQMNCLSLRLQKLLDPVVLERVQQYLARLDKLLPGNDRVTQMQRYFRETLEQLMAPQKLAA</sequence>
<keyword evidence="1" id="KW-0597">Phosphoprotein</keyword>
<dbReference type="PANTHER" id="PTHR43228:SF1">
    <property type="entry name" value="TWO-COMPONENT RESPONSE REGULATOR ARR22"/>
    <property type="match status" value="1"/>
</dbReference>
<dbReference type="AlphaFoldDB" id="A0A940YED2"/>
<accession>A0A940YED2</accession>
<protein>
    <submittedName>
        <fullName evidence="3">Response regulator</fullName>
    </submittedName>
</protein>
<dbReference type="SUPFAM" id="SSF48452">
    <property type="entry name" value="TPR-like"/>
    <property type="match status" value="2"/>
</dbReference>
<dbReference type="Pfam" id="PF00072">
    <property type="entry name" value="Response_reg"/>
    <property type="match status" value="1"/>
</dbReference>
<dbReference type="PANTHER" id="PTHR43228">
    <property type="entry name" value="TWO-COMPONENT RESPONSE REGULATOR"/>
    <property type="match status" value="1"/>
</dbReference>
<dbReference type="PROSITE" id="PS50110">
    <property type="entry name" value="RESPONSE_REGULATORY"/>
    <property type="match status" value="1"/>
</dbReference>
<evidence type="ECO:0000313" key="4">
    <source>
        <dbReference type="Proteomes" id="UP000676246"/>
    </source>
</evidence>
<feature type="domain" description="Response regulatory" evidence="2">
    <location>
        <begin position="12"/>
        <end position="131"/>
    </location>
</feature>
<comment type="caution">
    <text evidence="3">The sequence shown here is derived from an EMBL/GenBank/DDBJ whole genome shotgun (WGS) entry which is preliminary data.</text>
</comment>
<dbReference type="Gene3D" id="3.40.50.2300">
    <property type="match status" value="1"/>
</dbReference>
<dbReference type="InterPro" id="IPR052048">
    <property type="entry name" value="ST_Response_Regulator"/>
</dbReference>
<dbReference type="EMBL" id="JAGQDD010000006">
    <property type="protein sequence ID" value="MBQ0930905.1"/>
    <property type="molecule type" value="Genomic_DNA"/>
</dbReference>
<organism evidence="3 4">
    <name type="scientific">Ideonella alba</name>
    <dbReference type="NCBI Taxonomy" id="2824118"/>
    <lineage>
        <taxon>Bacteria</taxon>
        <taxon>Pseudomonadati</taxon>
        <taxon>Pseudomonadota</taxon>
        <taxon>Betaproteobacteria</taxon>
        <taxon>Burkholderiales</taxon>
        <taxon>Sphaerotilaceae</taxon>
        <taxon>Ideonella</taxon>
    </lineage>
</organism>
<dbReference type="InterPro" id="IPR011990">
    <property type="entry name" value="TPR-like_helical_dom_sf"/>
</dbReference>
<dbReference type="RefSeq" id="WP_210853896.1">
    <property type="nucleotide sequence ID" value="NZ_JAGQDD010000006.1"/>
</dbReference>